<dbReference type="STRING" id="742726.HMPREF9448_00429"/>
<reference evidence="1 2" key="1">
    <citation type="submission" date="2012-08" db="EMBL/GenBank/DDBJ databases">
        <title>The Genome Sequence of Barnesiella intestinihominis YIT 11860.</title>
        <authorList>
            <consortium name="The Broad Institute Genome Sequencing Platform"/>
            <person name="Earl A."/>
            <person name="Ward D."/>
            <person name="Feldgarden M."/>
            <person name="Gevers D."/>
            <person name="Morotomi M."/>
            <person name="Walker B."/>
            <person name="Young S.K."/>
            <person name="Zeng Q."/>
            <person name="Gargeya S."/>
            <person name="Fitzgerald M."/>
            <person name="Haas B."/>
            <person name="Abouelleil A."/>
            <person name="Alvarado L."/>
            <person name="Arachchi H.M."/>
            <person name="Berlin A.M."/>
            <person name="Chapman S.B."/>
            <person name="Goldberg J."/>
            <person name="Griggs A."/>
            <person name="Gujja S."/>
            <person name="Hansen M."/>
            <person name="Howarth C."/>
            <person name="Imamovic A."/>
            <person name="Larimer J."/>
            <person name="McCowen C."/>
            <person name="Montmayeur A."/>
            <person name="Murphy C."/>
            <person name="Neiman D."/>
            <person name="Pearson M."/>
            <person name="Priest M."/>
            <person name="Roberts A."/>
            <person name="Saif S."/>
            <person name="Shea T."/>
            <person name="Sisk P."/>
            <person name="Sykes S."/>
            <person name="Wortman J."/>
            <person name="Nusbaum C."/>
            <person name="Birren B."/>
        </authorList>
    </citation>
    <scope>NUCLEOTIDE SEQUENCE [LARGE SCALE GENOMIC DNA]</scope>
    <source>
        <strain evidence="1 2">YIT 11860</strain>
    </source>
</reference>
<evidence type="ECO:0000313" key="1">
    <source>
        <dbReference type="EMBL" id="EJZ66252.1"/>
    </source>
</evidence>
<dbReference type="RefSeq" id="WP_008860926.1">
    <property type="nucleotide sequence ID" value="NZ_JH815203.1"/>
</dbReference>
<dbReference type="EMBL" id="ADLE01000001">
    <property type="protein sequence ID" value="EJZ66252.1"/>
    <property type="molecule type" value="Genomic_DNA"/>
</dbReference>
<protein>
    <submittedName>
        <fullName evidence="1">Uncharacterized protein</fullName>
    </submittedName>
</protein>
<dbReference type="HOGENOM" id="CLU_333360_0_0_10"/>
<comment type="caution">
    <text evidence="1">The sequence shown here is derived from an EMBL/GenBank/DDBJ whole genome shotgun (WGS) entry which is preliminary data.</text>
</comment>
<sequence length="857" mass="98396">MKSRITFNGMNRYSPPNSAQPGDCTAIVNLRNQSNCLKPVGTPEYLYTPEKKNHWLVYVHICYDGEHHITENENTLYYEALIKKENGNIQKESSLLFELNDLQVLSIQSIGNTLIIICTESIYYLLYKEGKYIFLGEKPDIPEISFFPYVEYTDAYFVSEYTFQHGYSNPTRLDTEDINYYNDAYYNAFFQLQEKAWKRHYFIQPILIRYALTLYDGSRIFSSAPVMVSLPHPIQPYQMSIRLKNSNNLCLGSHEGQIIAGNYSLKYYIHQFNLNNWKDIVRSIDFFVSPEATIFEPDQKQQGLKFTIERTEENEMISFLLKGDISFLDLKEIKKRYLQDSLFYKIATIEDWSDWKEGESYTIENKIRPDLLIHEEVLSPDNTTLLSTGAHVSYIHNKRLHIANLKKKLFPGFPLSLFNVGNKNAETVSAYICTYLKTERGECKVVWHGKSNYFFNQLSPLISYPDSNAYKMEIVVKSEKTRYKGSFLLTASEYENRADYLDETLSAITLENDSLPASTPLDIPLSENDTYTQPNILRVSELENPFVFPSEQTYTISNGEITGIATITAALSEGQFGEFPLYVFTEEGIWALQNGNGIVCYGAQHQLNREPILPENPIVPLEDMIMFTTAKGLFIIRGSEIQQLLSFDETACENNSPIDHHDINSTLIPATTDQTTLSQFIQGSIIAYNTIEKELICCRPDLKYSLIIHISSLYMYRISRQYSSLFYDASHLLAQDAEGKVYDLQKESAEITPIALVSRPITLQSEDYQKWREVFWRLSMSEGKLLLSLWGGNDAEGNFSKICEISSASKIAGQLPMRFTGPAYKYFRLILCGNVSSDFHLSSVDIYSENIISNRLR</sequence>
<name>K0X486_9BACT</name>
<organism evidence="1 2">
    <name type="scientific">Barnesiella intestinihominis YIT 11860</name>
    <dbReference type="NCBI Taxonomy" id="742726"/>
    <lineage>
        <taxon>Bacteria</taxon>
        <taxon>Pseudomonadati</taxon>
        <taxon>Bacteroidota</taxon>
        <taxon>Bacteroidia</taxon>
        <taxon>Bacteroidales</taxon>
        <taxon>Barnesiellaceae</taxon>
        <taxon>Barnesiella</taxon>
    </lineage>
</organism>
<dbReference type="GeneID" id="77847777"/>
<dbReference type="AlphaFoldDB" id="K0X486"/>
<dbReference type="eggNOG" id="ENOG5030MZX">
    <property type="taxonomic scope" value="Bacteria"/>
</dbReference>
<dbReference type="OrthoDB" id="1037127at2"/>
<gene>
    <name evidence="1" type="ORF">HMPREF9448_00429</name>
</gene>
<dbReference type="Proteomes" id="UP000006044">
    <property type="component" value="Unassembled WGS sequence"/>
</dbReference>
<accession>K0X486</accession>
<keyword evidence="2" id="KW-1185">Reference proteome</keyword>
<evidence type="ECO:0000313" key="2">
    <source>
        <dbReference type="Proteomes" id="UP000006044"/>
    </source>
</evidence>
<proteinExistence type="predicted"/>